<protein>
    <recommendedName>
        <fullName evidence="6">Late endosomal/lysosomal adaptor and MAPK and MTOR activator 5</fullName>
    </recommendedName>
</protein>
<accession>A0A914EHT2</accession>
<dbReference type="InterPro" id="IPR024135">
    <property type="entry name" value="LAMTOR5"/>
</dbReference>
<dbReference type="GO" id="GO:0043066">
    <property type="term" value="P:negative regulation of apoptotic process"/>
    <property type="evidence" value="ECO:0007669"/>
    <property type="project" value="InterPro"/>
</dbReference>
<dbReference type="GO" id="GO:0005764">
    <property type="term" value="C:lysosome"/>
    <property type="evidence" value="ECO:0007669"/>
    <property type="project" value="UniProtKB-SubCell"/>
</dbReference>
<evidence type="ECO:0000256" key="6">
    <source>
        <dbReference type="ARBA" id="ARBA00032692"/>
    </source>
</evidence>
<comment type="similarity">
    <text evidence="3">Belongs to the LAMTOR5 family.</text>
</comment>
<dbReference type="AlphaFoldDB" id="A0A914EHT2"/>
<keyword evidence="7" id="KW-1185">Reference proteome</keyword>
<evidence type="ECO:0000313" key="7">
    <source>
        <dbReference type="Proteomes" id="UP000887540"/>
    </source>
</evidence>
<dbReference type="GO" id="GO:0071230">
    <property type="term" value="P:cellular response to amino acid stimulus"/>
    <property type="evidence" value="ECO:0007669"/>
    <property type="project" value="TreeGrafter"/>
</dbReference>
<comment type="subcellular location">
    <subcellularLocation>
        <location evidence="2">Cytoplasm</location>
    </subcellularLocation>
    <subcellularLocation>
        <location evidence="1">Lysosome</location>
    </subcellularLocation>
</comment>
<keyword evidence="4" id="KW-0963">Cytoplasm</keyword>
<dbReference type="Proteomes" id="UP000887540">
    <property type="component" value="Unplaced"/>
</dbReference>
<evidence type="ECO:0000256" key="1">
    <source>
        <dbReference type="ARBA" id="ARBA00004371"/>
    </source>
</evidence>
<evidence type="ECO:0000256" key="2">
    <source>
        <dbReference type="ARBA" id="ARBA00004496"/>
    </source>
</evidence>
<evidence type="ECO:0000256" key="4">
    <source>
        <dbReference type="ARBA" id="ARBA00022490"/>
    </source>
</evidence>
<evidence type="ECO:0000256" key="5">
    <source>
        <dbReference type="ARBA" id="ARBA00023228"/>
    </source>
</evidence>
<dbReference type="Pfam" id="PF16672">
    <property type="entry name" value="LAMTOR5"/>
    <property type="match status" value="1"/>
</dbReference>
<organism evidence="7 8">
    <name type="scientific">Acrobeloides nanus</name>
    <dbReference type="NCBI Taxonomy" id="290746"/>
    <lineage>
        <taxon>Eukaryota</taxon>
        <taxon>Metazoa</taxon>
        <taxon>Ecdysozoa</taxon>
        <taxon>Nematoda</taxon>
        <taxon>Chromadorea</taxon>
        <taxon>Rhabditida</taxon>
        <taxon>Tylenchina</taxon>
        <taxon>Cephalobomorpha</taxon>
        <taxon>Cephaloboidea</taxon>
        <taxon>Cephalobidae</taxon>
        <taxon>Acrobeloides</taxon>
    </lineage>
</organism>
<keyword evidence="5" id="KW-0458">Lysosome</keyword>
<dbReference type="WBParaSite" id="ACRNAN_scaffold839.g16914.t1">
    <property type="protein sequence ID" value="ACRNAN_scaffold839.g16914.t1"/>
    <property type="gene ID" value="ACRNAN_scaffold839.g16914"/>
</dbReference>
<dbReference type="PANTHER" id="PTHR13342:SF2">
    <property type="entry name" value="RAGULATOR COMPLEX PROTEIN LAMTOR5"/>
    <property type="match status" value="1"/>
</dbReference>
<dbReference type="PANTHER" id="PTHR13342">
    <property type="entry name" value="RAGULATOR COMPLEX PROTEIN LAMTOR5"/>
    <property type="match status" value="1"/>
</dbReference>
<evidence type="ECO:0000256" key="3">
    <source>
        <dbReference type="ARBA" id="ARBA00007795"/>
    </source>
</evidence>
<dbReference type="GO" id="GO:0005085">
    <property type="term" value="F:guanyl-nucleotide exchange factor activity"/>
    <property type="evidence" value="ECO:0007669"/>
    <property type="project" value="TreeGrafter"/>
</dbReference>
<evidence type="ECO:0000313" key="8">
    <source>
        <dbReference type="WBParaSite" id="ACRNAN_scaffold839.g16914.t1"/>
    </source>
</evidence>
<name>A0A914EHT2_9BILA</name>
<sequence length="88" mass="9285">MEKVFNTLASELMKDSSVKGVLCADEKGDSLYHRGTLNSNSAAVSAQLTALSANLEPNSQPIIILNSSSSKVILTNNGPITTAVHKQL</sequence>
<dbReference type="GO" id="GO:0071986">
    <property type="term" value="C:Ragulator complex"/>
    <property type="evidence" value="ECO:0007669"/>
    <property type="project" value="InterPro"/>
</dbReference>
<dbReference type="Gene3D" id="3.30.450.30">
    <property type="entry name" value="Dynein light chain 2a, cytoplasmic"/>
    <property type="match status" value="1"/>
</dbReference>
<dbReference type="GO" id="GO:1904263">
    <property type="term" value="P:positive regulation of TORC1 signaling"/>
    <property type="evidence" value="ECO:0007669"/>
    <property type="project" value="TreeGrafter"/>
</dbReference>
<proteinExistence type="inferred from homology"/>
<reference evidence="8" key="1">
    <citation type="submission" date="2022-11" db="UniProtKB">
        <authorList>
            <consortium name="WormBaseParasite"/>
        </authorList>
    </citation>
    <scope>IDENTIFICATION</scope>
</reference>